<accession>A0ABW5JLZ8</accession>
<dbReference type="RefSeq" id="WP_390302675.1">
    <property type="nucleotide sequence ID" value="NZ_JBHULI010000025.1"/>
</dbReference>
<feature type="transmembrane region" description="Helical" evidence="1">
    <location>
        <begin position="21"/>
        <end position="40"/>
    </location>
</feature>
<gene>
    <name evidence="2" type="ORF">ACFSVN_11440</name>
</gene>
<keyword evidence="1" id="KW-0472">Membrane</keyword>
<sequence length="82" mass="9255">MAKRKGNMADKQPMFFSAYNYKMIGLAIFLIFAGFTAMYLENEVSGFISLFISPILIMAGYVLVVFAIMKHDRDDEKEVASS</sequence>
<dbReference type="Proteomes" id="UP001597460">
    <property type="component" value="Unassembled WGS sequence"/>
</dbReference>
<keyword evidence="3" id="KW-1185">Reference proteome</keyword>
<keyword evidence="1" id="KW-0812">Transmembrane</keyword>
<reference evidence="3" key="1">
    <citation type="journal article" date="2019" name="Int. J. Syst. Evol. Microbiol.">
        <title>The Global Catalogue of Microorganisms (GCM) 10K type strain sequencing project: providing services to taxonomists for standard genome sequencing and annotation.</title>
        <authorList>
            <consortium name="The Broad Institute Genomics Platform"/>
            <consortium name="The Broad Institute Genome Sequencing Center for Infectious Disease"/>
            <person name="Wu L."/>
            <person name="Ma J."/>
        </authorList>
    </citation>
    <scope>NUCLEOTIDE SEQUENCE [LARGE SCALE GENOMIC DNA]</scope>
    <source>
        <strain evidence="3">KCTC 52042</strain>
    </source>
</reference>
<evidence type="ECO:0000256" key="1">
    <source>
        <dbReference type="SAM" id="Phobius"/>
    </source>
</evidence>
<comment type="caution">
    <text evidence="2">The sequence shown here is derived from an EMBL/GenBank/DDBJ whole genome shotgun (WGS) entry which is preliminary data.</text>
</comment>
<name>A0ABW5JLZ8_9BACT</name>
<keyword evidence="1" id="KW-1133">Transmembrane helix</keyword>
<protein>
    <recommendedName>
        <fullName evidence="4">DUF3098 domain-containing protein</fullName>
    </recommendedName>
</protein>
<evidence type="ECO:0000313" key="2">
    <source>
        <dbReference type="EMBL" id="MFD2533062.1"/>
    </source>
</evidence>
<evidence type="ECO:0008006" key="4">
    <source>
        <dbReference type="Google" id="ProtNLM"/>
    </source>
</evidence>
<organism evidence="2 3">
    <name type="scientific">Gracilimonas halophila</name>
    <dbReference type="NCBI Taxonomy" id="1834464"/>
    <lineage>
        <taxon>Bacteria</taxon>
        <taxon>Pseudomonadati</taxon>
        <taxon>Balneolota</taxon>
        <taxon>Balneolia</taxon>
        <taxon>Balneolales</taxon>
        <taxon>Balneolaceae</taxon>
        <taxon>Gracilimonas</taxon>
    </lineage>
</organism>
<evidence type="ECO:0000313" key="3">
    <source>
        <dbReference type="Proteomes" id="UP001597460"/>
    </source>
</evidence>
<dbReference type="EMBL" id="JBHULI010000025">
    <property type="protein sequence ID" value="MFD2533062.1"/>
    <property type="molecule type" value="Genomic_DNA"/>
</dbReference>
<feature type="transmembrane region" description="Helical" evidence="1">
    <location>
        <begin position="46"/>
        <end position="68"/>
    </location>
</feature>
<proteinExistence type="predicted"/>